<organism evidence="1">
    <name type="scientific">Anopheles atroparvus</name>
    <name type="common">European mosquito</name>
    <dbReference type="NCBI Taxonomy" id="41427"/>
    <lineage>
        <taxon>Eukaryota</taxon>
        <taxon>Metazoa</taxon>
        <taxon>Ecdysozoa</taxon>
        <taxon>Arthropoda</taxon>
        <taxon>Hexapoda</taxon>
        <taxon>Insecta</taxon>
        <taxon>Pterygota</taxon>
        <taxon>Neoptera</taxon>
        <taxon>Endopterygota</taxon>
        <taxon>Diptera</taxon>
        <taxon>Nematocera</taxon>
        <taxon>Culicoidea</taxon>
        <taxon>Culicidae</taxon>
        <taxon>Anophelinae</taxon>
        <taxon>Anopheles</taxon>
    </lineage>
</organism>
<dbReference type="EnsemblMetazoa" id="AATE010207-RA">
    <property type="protein sequence ID" value="AATE010207-PA.1"/>
    <property type="gene ID" value="AATE010207"/>
</dbReference>
<reference evidence="1" key="1">
    <citation type="submission" date="2022-08" db="UniProtKB">
        <authorList>
            <consortium name="EnsemblMetazoa"/>
        </authorList>
    </citation>
    <scope>IDENTIFICATION</scope>
    <source>
        <strain evidence="1">EBRO</strain>
    </source>
</reference>
<dbReference type="AlphaFoldDB" id="A0A182J2N0"/>
<proteinExistence type="predicted"/>
<protein>
    <submittedName>
        <fullName evidence="1">Uncharacterized protein</fullName>
    </submittedName>
</protein>
<accession>A0A182J2N0</accession>
<sequence length="174" mass="19073">MVERLIWDTFSVNPEDYMRDLNMKWWREMHQLERGQQSSAFPMTIDSESGSSADVSLTQGFESASRSNILESTSAVGGSSWQEPITFGMGREVTTLPAQSFLRPDLEPIVAQASCGVGQDSGYPHATPGMDYQGPYQGPYTPMHARNAGEVEEWLNSASSSGVLEDVSVAQNKS</sequence>
<name>A0A182J2N0_ANOAO</name>
<dbReference type="VEuPathDB" id="VectorBase:AATE010207"/>
<evidence type="ECO:0000313" key="1">
    <source>
        <dbReference type="EnsemblMetazoa" id="AATE010207-PA.1"/>
    </source>
</evidence>